<evidence type="ECO:0000313" key="3">
    <source>
        <dbReference type="Proteomes" id="UP000182945"/>
    </source>
</evidence>
<dbReference type="SUPFAM" id="SSF55961">
    <property type="entry name" value="Bet v1-like"/>
    <property type="match status" value="1"/>
</dbReference>
<organism evidence="1 3">
    <name type="scientific">Virgibacillus halodenitrificans</name>
    <name type="common">Bacillus halodenitrificans</name>
    <dbReference type="NCBI Taxonomy" id="1482"/>
    <lineage>
        <taxon>Bacteria</taxon>
        <taxon>Bacillati</taxon>
        <taxon>Bacillota</taxon>
        <taxon>Bacilli</taxon>
        <taxon>Bacillales</taxon>
        <taxon>Bacillaceae</taxon>
        <taxon>Virgibacillus</taxon>
    </lineage>
</organism>
<evidence type="ECO:0000313" key="2">
    <source>
        <dbReference type="EMBL" id="MBD1222205.1"/>
    </source>
</evidence>
<dbReference type="InterPro" id="IPR019587">
    <property type="entry name" value="Polyketide_cyclase/dehydratase"/>
</dbReference>
<dbReference type="RefSeq" id="WP_019376396.1">
    <property type="nucleotide sequence ID" value="NZ_CP017962.1"/>
</dbReference>
<accession>A0AAC9NLN8</accession>
<sequence>MPSGIHQLCMKVPIETTWNFISDMDNWAPLVPGYLSHKILNEKQSIWKLKGESGLIQKTVTLRIDIEEWREPNSVTFNLTGISENVVGKGYFKAKEVDTITTEMTGHLSIAAKGVMAPMINSILKSIVPKTTKGLTESVAKRMTARQPMPAFK</sequence>
<protein>
    <submittedName>
        <fullName evidence="1">Carbon monoxide dehydrogenase</fullName>
    </submittedName>
    <submittedName>
        <fullName evidence="2">SRPBCC family protein</fullName>
    </submittedName>
</protein>
<dbReference type="Proteomes" id="UP000182945">
    <property type="component" value="Chromosome"/>
</dbReference>
<proteinExistence type="predicted"/>
<dbReference type="Proteomes" id="UP000621631">
    <property type="component" value="Unassembled WGS sequence"/>
</dbReference>
<dbReference type="EMBL" id="JACWEZ010000003">
    <property type="protein sequence ID" value="MBD1222205.1"/>
    <property type="molecule type" value="Genomic_DNA"/>
</dbReference>
<dbReference type="InterPro" id="IPR023393">
    <property type="entry name" value="START-like_dom_sf"/>
</dbReference>
<reference evidence="1 3" key="1">
    <citation type="submission" date="2016-11" db="EMBL/GenBank/DDBJ databases">
        <title>Complete genome sequencing of Virgibacillus halodenitrificans PDB-F2.</title>
        <authorList>
            <person name="Sun Z."/>
            <person name="Zhou Y."/>
            <person name="Li H."/>
        </authorList>
    </citation>
    <scope>NUCLEOTIDE SEQUENCE [LARGE SCALE GENOMIC DNA]</scope>
    <source>
        <strain evidence="1 3">PDB-F2</strain>
    </source>
</reference>
<dbReference type="CDD" id="cd07812">
    <property type="entry name" value="SRPBCC"/>
    <property type="match status" value="1"/>
</dbReference>
<evidence type="ECO:0000313" key="4">
    <source>
        <dbReference type="Proteomes" id="UP000621631"/>
    </source>
</evidence>
<dbReference type="EMBL" id="CP017962">
    <property type="protein sequence ID" value="APC49240.1"/>
    <property type="molecule type" value="Genomic_DNA"/>
</dbReference>
<dbReference type="GeneID" id="71515522"/>
<name>A0AAC9NLN8_VIRHA</name>
<dbReference type="KEGG" id="vhl:BME96_14005"/>
<gene>
    <name evidence="1" type="ORF">BME96_14005</name>
    <name evidence="2" type="ORF">IC602_06255</name>
</gene>
<dbReference type="Pfam" id="PF10604">
    <property type="entry name" value="Polyketide_cyc2"/>
    <property type="match status" value="1"/>
</dbReference>
<dbReference type="Gene3D" id="3.30.530.20">
    <property type="match status" value="1"/>
</dbReference>
<dbReference type="AlphaFoldDB" id="A0AAC9NLN8"/>
<evidence type="ECO:0000313" key="1">
    <source>
        <dbReference type="EMBL" id="APC49240.1"/>
    </source>
</evidence>
<reference evidence="2 4" key="2">
    <citation type="submission" date="2020-09" db="EMBL/GenBank/DDBJ databases">
        <title>Draft Genome Sequences of Oil-Oxidizing Bacteria Halomonas titanicae, Marinobacter lutaoensis, and Virgibacillus halodenitrificans Isolated from Highly Saline Environments.</title>
        <authorList>
            <person name="Grouzdev D.S."/>
            <person name="Sokolova D.S."/>
            <person name="Semenova E.M."/>
            <person name="Borzenkov I.A."/>
            <person name="Bidzhieva S.K."/>
            <person name="Poltaraus A.B."/>
            <person name="Nazina T.N."/>
        </authorList>
    </citation>
    <scope>NUCLEOTIDE SEQUENCE [LARGE SCALE GENOMIC DNA]</scope>
    <source>
        <strain evidence="2 4">VKM B-3472D</strain>
    </source>
</reference>
<keyword evidence="4" id="KW-1185">Reference proteome</keyword>